<evidence type="ECO:0000313" key="2">
    <source>
        <dbReference type="Proteomes" id="UP000028761"/>
    </source>
</evidence>
<organism evidence="1 2">
    <name type="scientific">Papio anubis</name>
    <name type="common">Olive baboon</name>
    <dbReference type="NCBI Taxonomy" id="9555"/>
    <lineage>
        <taxon>Eukaryota</taxon>
        <taxon>Metazoa</taxon>
        <taxon>Chordata</taxon>
        <taxon>Craniata</taxon>
        <taxon>Vertebrata</taxon>
        <taxon>Euteleostomi</taxon>
        <taxon>Mammalia</taxon>
        <taxon>Eutheria</taxon>
        <taxon>Euarchontoglires</taxon>
        <taxon>Primates</taxon>
        <taxon>Haplorrhini</taxon>
        <taxon>Catarrhini</taxon>
        <taxon>Cercopithecidae</taxon>
        <taxon>Cercopithecinae</taxon>
        <taxon>Papio</taxon>
    </lineage>
</organism>
<reference evidence="1" key="2">
    <citation type="submission" date="2025-08" db="UniProtKB">
        <authorList>
            <consortium name="Ensembl"/>
        </authorList>
    </citation>
    <scope>IDENTIFICATION</scope>
</reference>
<keyword evidence="2" id="KW-1185">Reference proteome</keyword>
<protein>
    <submittedName>
        <fullName evidence="1">Uncharacterized protein</fullName>
    </submittedName>
</protein>
<dbReference type="Proteomes" id="UP000028761">
    <property type="component" value="Chromosome 9"/>
</dbReference>
<proteinExistence type="predicted"/>
<dbReference type="OMA" id="CHLCLPK"/>
<evidence type="ECO:0000313" key="1">
    <source>
        <dbReference type="Ensembl" id="ENSPANP00000049400.1"/>
    </source>
</evidence>
<reference evidence="1 2" key="1">
    <citation type="submission" date="2012-03" db="EMBL/GenBank/DDBJ databases">
        <title>Whole Genome Assembly of Papio anubis.</title>
        <authorList>
            <person name="Liu Y.L."/>
            <person name="Abraham K.A."/>
            <person name="Akbar H.A."/>
            <person name="Ali S.A."/>
            <person name="Anosike U.A."/>
            <person name="Aqrawi P.A."/>
            <person name="Arias F.A."/>
            <person name="Attaway T.A."/>
            <person name="Awwad R.A."/>
            <person name="Babu C.B."/>
            <person name="Bandaranaike D.B."/>
            <person name="Battles P.B."/>
            <person name="Bell A.B."/>
            <person name="Beltran B.B."/>
            <person name="Berhane-Mersha D.B."/>
            <person name="Bess C.B."/>
            <person name="Bickham C.B."/>
            <person name="Bolden T.B."/>
            <person name="Carter K.C."/>
            <person name="Chau D.C."/>
            <person name="Chavez A.C."/>
            <person name="Clerc-Blankenburg K.C."/>
            <person name="Coyle M.C."/>
            <person name="Dao M.D."/>
            <person name="Davila M.L.D."/>
            <person name="Davy-Carroll L.D."/>
            <person name="Denson S.D."/>
            <person name="Dinh H.D."/>
            <person name="Fernandez S.F."/>
            <person name="Fernando P.F."/>
            <person name="Forbes L.F."/>
            <person name="Francis C.F."/>
            <person name="Francisco L.F."/>
            <person name="Fu Q.F."/>
            <person name="Garcia-Iii R.G."/>
            <person name="Garrett T.G."/>
            <person name="Gross S.G."/>
            <person name="Gubbala S.G."/>
            <person name="Hirani K.H."/>
            <person name="Hogues M.H."/>
            <person name="Hollins B.H."/>
            <person name="Jackson L.J."/>
            <person name="Javaid M.J."/>
            <person name="Jhangiani S.J."/>
            <person name="Johnson A.J."/>
            <person name="Johnson B.J."/>
            <person name="Jones J.J."/>
            <person name="Joshi V.J."/>
            <person name="Kalu J.K."/>
            <person name="Khan N.K."/>
            <person name="Korchina V.K."/>
            <person name="Kovar C.K."/>
            <person name="Lago L.L."/>
            <person name="Lara F.L."/>
            <person name="Le T.-K.L."/>
            <person name="Lee S.L."/>
            <person name="Legall-Iii F.L."/>
            <person name="Lemon S.L."/>
            <person name="Liu J.L."/>
            <person name="Liu Y.-S.L."/>
            <person name="Liyanage D.L."/>
            <person name="Lopez J.L."/>
            <person name="Lorensuhewa L.L."/>
            <person name="Mata R.M."/>
            <person name="Mathew T.M."/>
            <person name="Mercado C.M."/>
            <person name="Mercado I.M."/>
            <person name="Morales K.M."/>
            <person name="Morgan M.M."/>
            <person name="Munidasa M.M."/>
            <person name="Ngo D.N."/>
            <person name="Nguyen L.N."/>
            <person name="Nguyen T.N."/>
            <person name="Nguyen N.N."/>
            <person name="Obregon M.O."/>
            <person name="Okwuonu G.O."/>
            <person name="Ongeri F.O."/>
            <person name="Onwere C.O."/>
            <person name="Osifeso I.O."/>
            <person name="Parra A.P."/>
            <person name="Patil S.P."/>
            <person name="Perez A.P."/>
            <person name="Perez Y.P."/>
            <person name="Pham C.P."/>
            <person name="Pu L.-L.P."/>
            <person name="Puazo M.P."/>
            <person name="Quiroz J.Q."/>
            <person name="Rouhana J.R."/>
            <person name="Ruiz M.R."/>
            <person name="Ruiz S.-J.R."/>
            <person name="Saada N.S."/>
            <person name="Santibanez J.S."/>
            <person name="Scheel M.S."/>
            <person name="Schneider B.S."/>
            <person name="Simmons D.S."/>
            <person name="Sisson I.S."/>
            <person name="Tang L.-Y.T."/>
            <person name="Thornton R.T."/>
            <person name="Tisius J.T."/>
            <person name="Toledanes G.T."/>
            <person name="Trejos Z.T."/>
            <person name="Usmani K.U."/>
            <person name="Varghese R.V."/>
            <person name="Vattathil S.V."/>
            <person name="Vee V.V."/>
            <person name="Walker D.W."/>
            <person name="Weissenberger G.W."/>
            <person name="White C.W."/>
            <person name="Williams A.W."/>
            <person name="Woodworth J.W."/>
            <person name="Wright R.W."/>
            <person name="Zhu Y.Z."/>
            <person name="Han Y.H."/>
            <person name="Newsham I.N."/>
            <person name="Nazareth L.N."/>
            <person name="Worley K.W."/>
            <person name="Muzny D.M."/>
            <person name="Rogers J.R."/>
            <person name="Gibbs R.G."/>
        </authorList>
    </citation>
    <scope>NUCLEOTIDE SEQUENCE [LARGE SCALE GENOMIC DNA]</scope>
</reference>
<dbReference type="GeneTree" id="ENSGT00940000161627"/>
<dbReference type="Ensembl" id="ENSPANT00000074563.1">
    <property type="protein sequence ID" value="ENSPANP00000049400.1"/>
    <property type="gene ID" value="ENSPANG00000048517.1"/>
</dbReference>
<accession>A0A8I5N1G5</accession>
<reference evidence="1" key="3">
    <citation type="submission" date="2025-09" db="UniProtKB">
        <authorList>
            <consortium name="Ensembl"/>
        </authorList>
    </citation>
    <scope>IDENTIFICATION</scope>
</reference>
<sequence>MDFFSRASLCHQARVQWHDLGSLQPPPPRYKQFSCLSLPSSWDYRRTPPRPANFCIFSRDGVSPCWPGWSQSLDHIIYLPQPPKVLGLQA</sequence>
<dbReference type="AlphaFoldDB" id="A0A8I5N1G5"/>
<name>A0A8I5N1G5_PAPAN</name>
<dbReference type="PANTHER" id="PTHR46254">
    <property type="entry name" value="PROTEIN GVQW1-RELATED"/>
    <property type="match status" value="1"/>
</dbReference>